<dbReference type="Gene3D" id="3.40.50.2300">
    <property type="match status" value="2"/>
</dbReference>
<organism evidence="6 8">
    <name type="scientific">Labedella gwakjiensis</name>
    <dbReference type="NCBI Taxonomy" id="390269"/>
    <lineage>
        <taxon>Bacteria</taxon>
        <taxon>Bacillati</taxon>
        <taxon>Actinomycetota</taxon>
        <taxon>Actinomycetes</taxon>
        <taxon>Micrococcales</taxon>
        <taxon>Microbacteriaceae</taxon>
        <taxon>Labedella</taxon>
    </lineage>
</organism>
<evidence type="ECO:0000256" key="4">
    <source>
        <dbReference type="SAM" id="MobiDB-lite"/>
    </source>
</evidence>
<dbReference type="EMBL" id="RZGY01000001">
    <property type="protein sequence ID" value="RUQ87726.1"/>
    <property type="molecule type" value="Genomic_DNA"/>
</dbReference>
<dbReference type="CDD" id="cd06267">
    <property type="entry name" value="PBP1_LacI_sugar_binding-like"/>
    <property type="match status" value="1"/>
</dbReference>
<keyword evidence="1" id="KW-0805">Transcription regulation</keyword>
<evidence type="ECO:0000256" key="2">
    <source>
        <dbReference type="ARBA" id="ARBA00023125"/>
    </source>
</evidence>
<evidence type="ECO:0000259" key="5">
    <source>
        <dbReference type="PROSITE" id="PS50932"/>
    </source>
</evidence>
<dbReference type="Proteomes" id="UP000241203">
    <property type="component" value="Unassembled WGS sequence"/>
</dbReference>
<dbReference type="InterPro" id="IPR010982">
    <property type="entry name" value="Lambda_DNA-bd_dom_sf"/>
</dbReference>
<keyword evidence="3" id="KW-0804">Transcription</keyword>
<dbReference type="PANTHER" id="PTHR30146">
    <property type="entry name" value="LACI-RELATED TRANSCRIPTIONAL REPRESSOR"/>
    <property type="match status" value="1"/>
</dbReference>
<evidence type="ECO:0000256" key="1">
    <source>
        <dbReference type="ARBA" id="ARBA00023015"/>
    </source>
</evidence>
<reference evidence="7 9" key="2">
    <citation type="submission" date="2018-12" db="EMBL/GenBank/DDBJ databases">
        <authorList>
            <person name="hu s."/>
            <person name="Xu Y."/>
            <person name="Xu B."/>
            <person name="Li F."/>
        </authorList>
    </citation>
    <scope>NUCLEOTIDE SEQUENCE [LARGE SCALE GENOMIC DNA]</scope>
    <source>
        <strain evidence="7 9">KSW2-17</strain>
    </source>
</reference>
<sequence>MTERDAETQRRSGAGGARPTIADVARLAGVSKGLVSFALNDRPGVSADSRDRILSAAAELGWSPNMRARSLSTNRAFAIGLVIAREPDIVAADPFFPTFMAGVETELSGAGQALVLATVTPGRQEADTYRSLALDKRIDGVILTDLRADDERIALIGELGLAAVTLGHPDTDSPFPAVSIDDEAGVTATVDHLVQLGHRSIAHVAGPSSMLHAARRRRAFERAADAHGITARTVETDFSATEGAAATRHLLGDVAERPTAIVYSNDPMAFAGLAVAQRAGLSVPRDLSITGFDNTDLAEHVYPSLTSVATDVAAWGAIAARVLLATIASEPVDNTDLPPARLVTRESTSHAPASPAPTPPAPTKNGR</sequence>
<dbReference type="SUPFAM" id="SSF53822">
    <property type="entry name" value="Periplasmic binding protein-like I"/>
    <property type="match status" value="1"/>
</dbReference>
<keyword evidence="2" id="KW-0238">DNA-binding</keyword>
<evidence type="ECO:0000313" key="7">
    <source>
        <dbReference type="EMBL" id="RUQ87726.1"/>
    </source>
</evidence>
<reference evidence="6 8" key="1">
    <citation type="submission" date="2018-03" db="EMBL/GenBank/DDBJ databases">
        <title>Genomic Encyclopedia of Archaeal and Bacterial Type Strains, Phase II (KMG-II): from individual species to whole genera.</title>
        <authorList>
            <person name="Goeker M."/>
        </authorList>
    </citation>
    <scope>NUCLEOTIDE SEQUENCE [LARGE SCALE GENOMIC DNA]</scope>
    <source>
        <strain evidence="6 8">DSM 21548</strain>
    </source>
</reference>
<evidence type="ECO:0000313" key="6">
    <source>
        <dbReference type="EMBL" id="PSL37679.1"/>
    </source>
</evidence>
<dbReference type="PANTHER" id="PTHR30146:SF155">
    <property type="entry name" value="ALANINE RACEMASE"/>
    <property type="match status" value="1"/>
</dbReference>
<accession>A0A2P8GUN3</accession>
<dbReference type="Pfam" id="PF00356">
    <property type="entry name" value="LacI"/>
    <property type="match status" value="1"/>
</dbReference>
<dbReference type="PROSITE" id="PS50932">
    <property type="entry name" value="HTH_LACI_2"/>
    <property type="match status" value="1"/>
</dbReference>
<feature type="domain" description="HTH lacI-type" evidence="5">
    <location>
        <begin position="19"/>
        <end position="73"/>
    </location>
</feature>
<evidence type="ECO:0000313" key="8">
    <source>
        <dbReference type="Proteomes" id="UP000241203"/>
    </source>
</evidence>
<dbReference type="InterPro" id="IPR028082">
    <property type="entry name" value="Peripla_BP_I"/>
</dbReference>
<dbReference type="AlphaFoldDB" id="A0A2P8GUN3"/>
<keyword evidence="9" id="KW-1185">Reference proteome</keyword>
<dbReference type="InterPro" id="IPR000843">
    <property type="entry name" value="HTH_LacI"/>
</dbReference>
<dbReference type="Proteomes" id="UP000268291">
    <property type="component" value="Unassembled WGS sequence"/>
</dbReference>
<dbReference type="SUPFAM" id="SSF47413">
    <property type="entry name" value="lambda repressor-like DNA-binding domains"/>
    <property type="match status" value="1"/>
</dbReference>
<gene>
    <name evidence="6" type="ORF">CLV49_1286</name>
    <name evidence="7" type="ORF">ELQ93_12770</name>
</gene>
<dbReference type="RefSeq" id="WP_106562795.1">
    <property type="nucleotide sequence ID" value="NZ_PYAU01000001.1"/>
</dbReference>
<comment type="caution">
    <text evidence="6">The sequence shown here is derived from an EMBL/GenBank/DDBJ whole genome shotgun (WGS) entry which is preliminary data.</text>
</comment>
<proteinExistence type="predicted"/>
<protein>
    <submittedName>
        <fullName evidence="6">LacI family transcriptional regulator</fullName>
    </submittedName>
</protein>
<dbReference type="CDD" id="cd01392">
    <property type="entry name" value="HTH_LacI"/>
    <property type="match status" value="1"/>
</dbReference>
<dbReference type="Gene3D" id="1.10.260.40">
    <property type="entry name" value="lambda repressor-like DNA-binding domains"/>
    <property type="match status" value="1"/>
</dbReference>
<feature type="region of interest" description="Disordered" evidence="4">
    <location>
        <begin position="334"/>
        <end position="367"/>
    </location>
</feature>
<dbReference type="InterPro" id="IPR046335">
    <property type="entry name" value="LacI/GalR-like_sensor"/>
</dbReference>
<dbReference type="GO" id="GO:0003700">
    <property type="term" value="F:DNA-binding transcription factor activity"/>
    <property type="evidence" value="ECO:0007669"/>
    <property type="project" value="TreeGrafter"/>
</dbReference>
<dbReference type="SMART" id="SM00354">
    <property type="entry name" value="HTH_LACI"/>
    <property type="match status" value="1"/>
</dbReference>
<dbReference type="OrthoDB" id="1938857at2"/>
<name>A0A2P8GUN3_9MICO</name>
<evidence type="ECO:0000256" key="3">
    <source>
        <dbReference type="ARBA" id="ARBA00023163"/>
    </source>
</evidence>
<dbReference type="GO" id="GO:0000976">
    <property type="term" value="F:transcription cis-regulatory region binding"/>
    <property type="evidence" value="ECO:0007669"/>
    <property type="project" value="TreeGrafter"/>
</dbReference>
<evidence type="ECO:0000313" key="9">
    <source>
        <dbReference type="Proteomes" id="UP000268291"/>
    </source>
</evidence>
<feature type="compositionally biased region" description="Pro residues" evidence="4">
    <location>
        <begin position="354"/>
        <end position="367"/>
    </location>
</feature>
<dbReference type="EMBL" id="PYAU01000001">
    <property type="protein sequence ID" value="PSL37679.1"/>
    <property type="molecule type" value="Genomic_DNA"/>
</dbReference>
<dbReference type="Pfam" id="PF13377">
    <property type="entry name" value="Peripla_BP_3"/>
    <property type="match status" value="1"/>
</dbReference>